<evidence type="ECO:0000256" key="2">
    <source>
        <dbReference type="ARBA" id="ARBA00001947"/>
    </source>
</evidence>
<dbReference type="InterPro" id="IPR001160">
    <property type="entry name" value="Peptidase_M20C"/>
</dbReference>
<dbReference type="Pfam" id="PF01546">
    <property type="entry name" value="Peptidase_M20"/>
    <property type="match status" value="1"/>
</dbReference>
<evidence type="ECO:0000256" key="17">
    <source>
        <dbReference type="ARBA" id="ARBA00078074"/>
    </source>
</evidence>
<comment type="similarity">
    <text evidence="12">Belongs to the peptidase M20C family.</text>
</comment>
<reference evidence="20" key="1">
    <citation type="submission" date="2005-09" db="EMBL/GenBank/DDBJ databases">
        <title>Complete genome sequence of Clostridium kluyveri and comparative genomics of Clostridia species.</title>
        <authorList>
            <person name="Inui M."/>
            <person name="Nonaka H."/>
            <person name="Shinoda Y."/>
            <person name="Ikenaga Y."/>
            <person name="Abe M."/>
            <person name="Naito K."/>
            <person name="Vertes A.A."/>
            <person name="Yukawa H."/>
        </authorList>
    </citation>
    <scope>NUCLEOTIDE SEQUENCE [LARGE SCALE GENOMIC DNA]</scope>
    <source>
        <strain evidence="20">NBRC 12016</strain>
    </source>
</reference>
<gene>
    <name evidence="19" type="ordered locus">CKR_0614</name>
</gene>
<dbReference type="InterPro" id="IPR002933">
    <property type="entry name" value="Peptidase_M20"/>
</dbReference>
<evidence type="ECO:0000256" key="12">
    <source>
        <dbReference type="ARBA" id="ARBA00061423"/>
    </source>
</evidence>
<comment type="cofactor">
    <cofactor evidence="1">
        <name>Co(2+)</name>
        <dbReference type="ChEBI" id="CHEBI:48828"/>
    </cofactor>
</comment>
<evidence type="ECO:0000256" key="13">
    <source>
        <dbReference type="ARBA" id="ARBA00071271"/>
    </source>
</evidence>
<accession>B9DZJ0</accession>
<evidence type="ECO:0000256" key="9">
    <source>
        <dbReference type="ARBA" id="ARBA00036421"/>
    </source>
</evidence>
<comment type="catalytic activity">
    <reaction evidence="9">
        <text>Hydrolysis of dipeptides, preferentially hydrophobic dipeptides including prolyl amino acids.</text>
        <dbReference type="EC" id="3.4.13.18"/>
    </reaction>
</comment>
<proteinExistence type="inferred from homology"/>
<dbReference type="PANTHER" id="PTHR43501:SF1">
    <property type="entry name" value="CYTOSOL NON-SPECIFIC DIPEPTIDASE"/>
    <property type="match status" value="1"/>
</dbReference>
<comment type="cofactor">
    <cofactor evidence="2">
        <name>Zn(2+)</name>
        <dbReference type="ChEBI" id="CHEBI:29105"/>
    </cofactor>
</comment>
<evidence type="ECO:0000256" key="15">
    <source>
        <dbReference type="ARBA" id="ARBA00076004"/>
    </source>
</evidence>
<dbReference type="PIRSF" id="PIRSF016599">
    <property type="entry name" value="Xaa-His_dipept"/>
    <property type="match status" value="1"/>
</dbReference>
<sequence length="489" mass="53922">MIDMSKVLQNIEPTEVFKYFEEISSIPRESGNEKEISDYLVSFAKKHNLEVVQDKDLNVVIRKKGTRGYENSQGIILQGHMDMVCEKNSGVEHDFTKDPLKLKIVDDMIYAAGTTLGGDDGIAVAMGLAVLASNDIPHPPMELLVTTSEETGMNGAIGLNPENIKGKILINIDSEEEGVLLVSCAGGCSAKASIPIEWNNPDKDDKTFSIRIEGLKGGHSGAEIHKGRANANKLMARVLENLRENVDFKISKISGGSKHNVIASDSEAILVSCSKCESVLKNEVANLQKVLKDEFKTSDSDLKIEVESLDILPEKVMSNDTAENVINFMYLIPNGVQSMSMDIEGLVESSLNLGTVVTGENSVECLSSIRSSVRSLRDNIFNTIVTIGNFTKAKVESESSYPEWKYRDDSKIREVMVEVYERLFGKKPLISAIHAGLECGIFSEKFNGQLDMISMGPNILDIHSPDEHLSISSTQRTWKYLLEVLKELK</sequence>
<dbReference type="CDD" id="cd03890">
    <property type="entry name" value="M20_pepD"/>
    <property type="match status" value="1"/>
</dbReference>
<evidence type="ECO:0000256" key="1">
    <source>
        <dbReference type="ARBA" id="ARBA00001941"/>
    </source>
</evidence>
<evidence type="ECO:0000256" key="3">
    <source>
        <dbReference type="ARBA" id="ARBA00022670"/>
    </source>
</evidence>
<feature type="domain" description="Peptidase M20 dimerisation" evidence="18">
    <location>
        <begin position="213"/>
        <end position="296"/>
    </location>
</feature>
<dbReference type="EC" id="3.4.13.18" evidence="10"/>
<keyword evidence="5" id="KW-0378">Hydrolase</keyword>
<evidence type="ECO:0000259" key="18">
    <source>
        <dbReference type="Pfam" id="PF07687"/>
    </source>
</evidence>
<dbReference type="PANTHER" id="PTHR43501">
    <property type="entry name" value="CYTOSOL NON-SPECIFIC DIPEPTIDASE"/>
    <property type="match status" value="1"/>
</dbReference>
<keyword evidence="7" id="KW-0482">Metalloprotease</keyword>
<dbReference type="GO" id="GO:0070573">
    <property type="term" value="F:metallodipeptidase activity"/>
    <property type="evidence" value="ECO:0007669"/>
    <property type="project" value="TreeGrafter"/>
</dbReference>
<dbReference type="PRINTS" id="PR00934">
    <property type="entry name" value="XHISDIPTASE"/>
</dbReference>
<dbReference type="HOGENOM" id="CLU_028526_0_0_9"/>
<keyword evidence="3" id="KW-0645">Protease</keyword>
<dbReference type="InterPro" id="IPR011650">
    <property type="entry name" value="Peptidase_M20_dimer"/>
</dbReference>
<evidence type="ECO:0000256" key="16">
    <source>
        <dbReference type="ARBA" id="ARBA00077688"/>
    </source>
</evidence>
<evidence type="ECO:0000313" key="20">
    <source>
        <dbReference type="Proteomes" id="UP000007969"/>
    </source>
</evidence>
<name>B9DZJ0_CLOK1</name>
<dbReference type="NCBIfam" id="TIGR01893">
    <property type="entry name" value="aa-his-dipept"/>
    <property type="match status" value="1"/>
</dbReference>
<dbReference type="FunFam" id="3.40.630.10:FF:000072">
    <property type="entry name" value="Aminoacyl-histidine dipeptidase"/>
    <property type="match status" value="1"/>
</dbReference>
<evidence type="ECO:0000256" key="8">
    <source>
        <dbReference type="ARBA" id="ARBA00023285"/>
    </source>
</evidence>
<evidence type="ECO:0000313" key="19">
    <source>
        <dbReference type="EMBL" id="BAH05665.1"/>
    </source>
</evidence>
<evidence type="ECO:0000256" key="14">
    <source>
        <dbReference type="ARBA" id="ARBA00075285"/>
    </source>
</evidence>
<dbReference type="Pfam" id="PF07687">
    <property type="entry name" value="M20_dimer"/>
    <property type="match status" value="1"/>
</dbReference>
<dbReference type="EMBL" id="AP009049">
    <property type="protein sequence ID" value="BAH05665.1"/>
    <property type="molecule type" value="Genomic_DNA"/>
</dbReference>
<keyword evidence="6" id="KW-0862">Zinc</keyword>
<dbReference type="Proteomes" id="UP000007969">
    <property type="component" value="Chromosome"/>
</dbReference>
<dbReference type="AlphaFoldDB" id="B9DZJ0"/>
<evidence type="ECO:0000256" key="7">
    <source>
        <dbReference type="ARBA" id="ARBA00023049"/>
    </source>
</evidence>
<keyword evidence="8" id="KW-0170">Cobalt</keyword>
<evidence type="ECO:0000256" key="6">
    <source>
        <dbReference type="ARBA" id="ARBA00022833"/>
    </source>
</evidence>
<protein>
    <recommendedName>
        <fullName evidence="13">Cytosol non-specific dipeptidase</fullName>
        <ecNumber evidence="10">3.4.13.18</ecNumber>
    </recommendedName>
    <alternativeName>
        <fullName evidence="16">Aminoacyl-histidine dipeptidase</fullName>
    </alternativeName>
    <alternativeName>
        <fullName evidence="15">Beta-alanyl-histidine dipeptidase</fullName>
    </alternativeName>
    <alternativeName>
        <fullName evidence="14">Carnosinase</fullName>
    </alternativeName>
    <alternativeName>
        <fullName evidence="11">Peptidase D</fullName>
    </alternativeName>
    <alternativeName>
        <fullName evidence="17">Xaa-His dipeptidase</fullName>
    </alternativeName>
</protein>
<organism evidence="19 20">
    <name type="scientific">Clostridium kluyveri (strain NBRC 12016)</name>
    <dbReference type="NCBI Taxonomy" id="583346"/>
    <lineage>
        <taxon>Bacteria</taxon>
        <taxon>Bacillati</taxon>
        <taxon>Bacillota</taxon>
        <taxon>Clostridia</taxon>
        <taxon>Eubacteriales</taxon>
        <taxon>Clostridiaceae</taxon>
        <taxon>Clostridium</taxon>
    </lineage>
</organism>
<dbReference type="KEGG" id="ckr:CKR_0614"/>
<dbReference type="GO" id="GO:0005829">
    <property type="term" value="C:cytosol"/>
    <property type="evidence" value="ECO:0007669"/>
    <property type="project" value="TreeGrafter"/>
</dbReference>
<dbReference type="SUPFAM" id="SSF53187">
    <property type="entry name" value="Zn-dependent exopeptidases"/>
    <property type="match status" value="1"/>
</dbReference>
<evidence type="ECO:0000256" key="11">
    <source>
        <dbReference type="ARBA" id="ARBA00044252"/>
    </source>
</evidence>
<evidence type="ECO:0000256" key="4">
    <source>
        <dbReference type="ARBA" id="ARBA00022723"/>
    </source>
</evidence>
<keyword evidence="4" id="KW-0479">Metal-binding</keyword>
<dbReference type="GO" id="GO:0006508">
    <property type="term" value="P:proteolysis"/>
    <property type="evidence" value="ECO:0007669"/>
    <property type="project" value="UniProtKB-KW"/>
</dbReference>
<dbReference type="Gene3D" id="3.40.630.10">
    <property type="entry name" value="Zn peptidases"/>
    <property type="match status" value="2"/>
</dbReference>
<dbReference type="FunFam" id="3.40.630.10:FF:000015">
    <property type="entry name" value="Aminoacyl-histidine dipeptidase PepD"/>
    <property type="match status" value="1"/>
</dbReference>
<evidence type="ECO:0000256" key="10">
    <source>
        <dbReference type="ARBA" id="ARBA00038976"/>
    </source>
</evidence>
<dbReference type="GO" id="GO:0046872">
    <property type="term" value="F:metal ion binding"/>
    <property type="evidence" value="ECO:0007669"/>
    <property type="project" value="UniProtKB-KW"/>
</dbReference>
<evidence type="ECO:0000256" key="5">
    <source>
        <dbReference type="ARBA" id="ARBA00022801"/>
    </source>
</evidence>